<feature type="region of interest" description="Disordered" evidence="3">
    <location>
        <begin position="540"/>
        <end position="559"/>
    </location>
</feature>
<organism evidence="6">
    <name type="scientific">Chlorella variabilis</name>
    <name type="common">Green alga</name>
    <dbReference type="NCBI Taxonomy" id="554065"/>
    <lineage>
        <taxon>Eukaryota</taxon>
        <taxon>Viridiplantae</taxon>
        <taxon>Chlorophyta</taxon>
        <taxon>core chlorophytes</taxon>
        <taxon>Trebouxiophyceae</taxon>
        <taxon>Chlorellales</taxon>
        <taxon>Chlorellaceae</taxon>
        <taxon>Chlorella clade</taxon>
        <taxon>Chlorella</taxon>
    </lineage>
</organism>
<dbReference type="RefSeq" id="XP_005847462.1">
    <property type="nucleotide sequence ID" value="XM_005847400.1"/>
</dbReference>
<feature type="transmembrane region" description="Helical" evidence="4">
    <location>
        <begin position="185"/>
        <end position="203"/>
    </location>
</feature>
<keyword evidence="2" id="KW-0406">Ion transport</keyword>
<feature type="compositionally biased region" description="Low complexity" evidence="3">
    <location>
        <begin position="1446"/>
        <end position="1462"/>
    </location>
</feature>
<feature type="compositionally biased region" description="Low complexity" evidence="3">
    <location>
        <begin position="1650"/>
        <end position="1685"/>
    </location>
</feature>
<dbReference type="InParanoid" id="E1ZFW7"/>
<dbReference type="EMBL" id="GL433845">
    <property type="protein sequence ID" value="EFN55360.1"/>
    <property type="molecule type" value="Genomic_DNA"/>
</dbReference>
<feature type="compositionally biased region" description="Low complexity" evidence="3">
    <location>
        <begin position="1490"/>
        <end position="1499"/>
    </location>
</feature>
<feature type="region of interest" description="Disordered" evidence="3">
    <location>
        <begin position="1430"/>
        <end position="1499"/>
    </location>
</feature>
<gene>
    <name evidence="5" type="ORF">CHLNCDRAFT_134390</name>
</gene>
<evidence type="ECO:0000256" key="3">
    <source>
        <dbReference type="SAM" id="MobiDB-lite"/>
    </source>
</evidence>
<protein>
    <submittedName>
        <fullName evidence="5">Expressed protein</fullName>
    </submittedName>
</protein>
<feature type="compositionally biased region" description="Low complexity" evidence="3">
    <location>
        <begin position="540"/>
        <end position="549"/>
    </location>
</feature>
<proteinExistence type="predicted"/>
<dbReference type="InterPro" id="IPR018490">
    <property type="entry name" value="cNMP-bd_dom_sf"/>
</dbReference>
<name>E1ZFW7_CHLVA</name>
<feature type="compositionally biased region" description="Low complexity" evidence="3">
    <location>
        <begin position="652"/>
        <end position="663"/>
    </location>
</feature>
<feature type="region of interest" description="Disordered" evidence="3">
    <location>
        <begin position="497"/>
        <end position="533"/>
    </location>
</feature>
<feature type="compositionally biased region" description="Low complexity" evidence="3">
    <location>
        <begin position="865"/>
        <end position="875"/>
    </location>
</feature>
<dbReference type="Proteomes" id="UP000008141">
    <property type="component" value="Unassembled WGS sequence"/>
</dbReference>
<evidence type="ECO:0000256" key="4">
    <source>
        <dbReference type="SAM" id="Phobius"/>
    </source>
</evidence>
<dbReference type="GO" id="GO:0005886">
    <property type="term" value="C:plasma membrane"/>
    <property type="evidence" value="ECO:0007669"/>
    <property type="project" value="TreeGrafter"/>
</dbReference>
<reference evidence="5 6" key="1">
    <citation type="journal article" date="2010" name="Plant Cell">
        <title>The Chlorella variabilis NC64A genome reveals adaptation to photosymbiosis, coevolution with viruses, and cryptic sex.</title>
        <authorList>
            <person name="Blanc G."/>
            <person name="Duncan G."/>
            <person name="Agarkova I."/>
            <person name="Borodovsky M."/>
            <person name="Gurnon J."/>
            <person name="Kuo A."/>
            <person name="Lindquist E."/>
            <person name="Lucas S."/>
            <person name="Pangilinan J."/>
            <person name="Polle J."/>
            <person name="Salamov A."/>
            <person name="Terry A."/>
            <person name="Yamada T."/>
            <person name="Dunigan D.D."/>
            <person name="Grigoriev I.V."/>
            <person name="Claverie J.M."/>
            <person name="Van Etten J.L."/>
        </authorList>
    </citation>
    <scope>NUCLEOTIDE SEQUENCE [LARGE SCALE GENOMIC DNA]</scope>
    <source>
        <strain evidence="5 6">NC64A</strain>
    </source>
</reference>
<dbReference type="PANTHER" id="PTHR10110:SF197">
    <property type="entry name" value="SODIUM_HYDROGEN EXCHANGER"/>
    <property type="match status" value="1"/>
</dbReference>
<feature type="region of interest" description="Disordered" evidence="3">
    <location>
        <begin position="336"/>
        <end position="386"/>
    </location>
</feature>
<feature type="compositionally biased region" description="Polar residues" evidence="3">
    <location>
        <begin position="686"/>
        <end position="700"/>
    </location>
</feature>
<dbReference type="GO" id="GO:0098719">
    <property type="term" value="P:sodium ion import across plasma membrane"/>
    <property type="evidence" value="ECO:0007669"/>
    <property type="project" value="TreeGrafter"/>
</dbReference>
<feature type="compositionally biased region" description="Polar residues" evidence="3">
    <location>
        <begin position="822"/>
        <end position="847"/>
    </location>
</feature>
<dbReference type="SUPFAM" id="SSF51206">
    <property type="entry name" value="cAMP-binding domain-like"/>
    <property type="match status" value="1"/>
</dbReference>
<dbReference type="InterPro" id="IPR018422">
    <property type="entry name" value="Cation/H_exchanger_CPA1"/>
</dbReference>
<keyword evidence="4" id="KW-1133">Transmembrane helix</keyword>
<evidence type="ECO:0000313" key="6">
    <source>
        <dbReference type="Proteomes" id="UP000008141"/>
    </source>
</evidence>
<feature type="compositionally biased region" description="Gly residues" evidence="3">
    <location>
        <begin position="497"/>
        <end position="508"/>
    </location>
</feature>
<feature type="region of interest" description="Disordered" evidence="3">
    <location>
        <begin position="1003"/>
        <end position="1037"/>
    </location>
</feature>
<dbReference type="eggNOG" id="KOG1965">
    <property type="taxonomic scope" value="Eukaryota"/>
</dbReference>
<feature type="transmembrane region" description="Helical" evidence="4">
    <location>
        <begin position="50"/>
        <end position="68"/>
    </location>
</feature>
<feature type="compositionally biased region" description="Low complexity" evidence="3">
    <location>
        <begin position="746"/>
        <end position="761"/>
    </location>
</feature>
<keyword evidence="6" id="KW-1185">Reference proteome</keyword>
<evidence type="ECO:0000256" key="1">
    <source>
        <dbReference type="ARBA" id="ARBA00022448"/>
    </source>
</evidence>
<dbReference type="PANTHER" id="PTHR10110">
    <property type="entry name" value="SODIUM/HYDROGEN EXCHANGER"/>
    <property type="match status" value="1"/>
</dbReference>
<dbReference type="OrthoDB" id="515413at2759"/>
<keyword evidence="1" id="KW-0813">Transport</keyword>
<keyword evidence="4" id="KW-0812">Transmembrane</keyword>
<evidence type="ECO:0000313" key="5">
    <source>
        <dbReference type="EMBL" id="EFN55360.1"/>
    </source>
</evidence>
<dbReference type="GO" id="GO:0051453">
    <property type="term" value="P:regulation of intracellular pH"/>
    <property type="evidence" value="ECO:0007669"/>
    <property type="project" value="TreeGrafter"/>
</dbReference>
<feature type="compositionally biased region" description="Gly residues" evidence="3">
    <location>
        <begin position="786"/>
        <end position="798"/>
    </location>
</feature>
<dbReference type="KEGG" id="cvr:CHLNCDRAFT_134390"/>
<dbReference type="GO" id="GO:0015385">
    <property type="term" value="F:sodium:proton antiporter activity"/>
    <property type="evidence" value="ECO:0007669"/>
    <property type="project" value="InterPro"/>
</dbReference>
<feature type="region of interest" description="Disordered" evidence="3">
    <location>
        <begin position="636"/>
        <end position="891"/>
    </location>
</feature>
<dbReference type="GO" id="GO:0015386">
    <property type="term" value="F:potassium:proton antiporter activity"/>
    <property type="evidence" value="ECO:0007669"/>
    <property type="project" value="TreeGrafter"/>
</dbReference>
<feature type="region of interest" description="Disordered" evidence="3">
    <location>
        <begin position="1627"/>
        <end position="1713"/>
    </location>
</feature>
<keyword evidence="4" id="KW-0472">Membrane</keyword>
<feature type="transmembrane region" description="Helical" evidence="4">
    <location>
        <begin position="146"/>
        <end position="165"/>
    </location>
</feature>
<feature type="compositionally biased region" description="Low complexity" evidence="3">
    <location>
        <begin position="769"/>
        <end position="781"/>
    </location>
</feature>
<dbReference type="GeneID" id="17354778"/>
<feature type="compositionally biased region" description="Low complexity" evidence="3">
    <location>
        <begin position="718"/>
        <end position="736"/>
    </location>
</feature>
<feature type="compositionally biased region" description="Low complexity" evidence="3">
    <location>
        <begin position="516"/>
        <end position="532"/>
    </location>
</feature>
<evidence type="ECO:0000256" key="2">
    <source>
        <dbReference type="ARBA" id="ARBA00023065"/>
    </source>
</evidence>
<sequence length="1713" mass="178935">MAAAAGSLMRSSARIVLFQLFHSLVQQLPAGGGSEGVPSPLSVLPLMASQIAQLAAGGVVVGLAAGMLTRRLLRALRWHGASACQEVAAIQAMGFLVFYIANAPLQVSGVIAVVVFGLYGNSTSHFELASSRHMRESAAVQNTVSFALNGVVFFFAGASACNFMIRAVESLSDYWHSFALFPPVYLAMFLIRGISILLFNPLFHLLGSQALPLRAVLFATWGGLRGAISLIMAQVIATDETVAGHSQLVSAQMGLWTSLFVLSTLLINAPTVSPVKLSIREKAKRALLRYTAAAIQASHLLDLKNDEDEMLRGVDWGAVARYVDLSEELQQFSRAGGGAAGEVAGAGAAPRERQLQREPPSPGPDAWHPQHQVPQHRREGVAEGEAAAALEQQEELFDSAGWAAPSSFSGSARSRREAALAGLGKLSNRSPLSSSRRLLGASLANFSHKWEPRSGPPLGPCAPYSDGIIGGTTDLEMPLLPASPSRRLSAAVAAGEAGGVSAAGGTGRRAGRMHRSLSAASGSSARSGASCSDLGLSPTGASAGTAATGERLGVSRSSSVDRLTKYGSSEFSDESPFFPAAGAAAAGKESPRLASAKSAPQMHTIVEVASSEEEGGFSSEEDWAAAAAAAELGSRQPLLVQPEDSSRALHEQQAAQSPQSFAPLDFEVLPSFPSDAAFSMPDSGAATPTPNGSFNRQAVQHVSELMSGDEEPSLQDGAGSCSAASQAASPRATVAAHGSQPTAAMGAPSASSQLLPSAGSGTQSRVLTGRGPSSLLRPSLSDTARGGSGLGGRRGFGGLLQARPSDGLAAVLQPPSPGRISPLTSSAATSPEPSEQAQLLQPRQGQGESREAEEALPPEQPPLPLLDAAPPDAEAGQPGASGETADDADAAEEEIDTGLELEGALPPPGGLPGFPLRLPTRAMTIAGIELGRSFSLAVPAAPHPHHVASAAELPPPAGAGVAVAASFAGTPGVKPWQAGALLLRRSMSTPLTGIAEQLEQQQKLPPGLDAASAAGESAAGGGEPGAPSSQGGSGQWSHPEVLAEARMRLVAGLKRYFHAKRGEGLLSAQGLRILDYACDRAIDQAQAPLGIWSVAEGEAVGKYLVRALAWLFFRAKRLTGRLPRWLRFLLMPPLRWFSGLIGCVLSVTMLVACEAQWLRESEKAGELQAEIAEESARVCKFIIDREIEAPERFQAIQSYRAAMAILRQQSAFVDELYASGIVNDSERQEPVQRRGRQLEIQGPVWRAPSVREVLRGLPFLHHVPDPMFDWLLERGQLLEYTRGEVIRSPAPHLGAAMDSGLYIVVYGLVRSSFTDHRGACHEYFLGSGGVLGLLGALTGQAMRGSGPAVAEANALHKGPGVIKRIRQRGAAGDHDFAQLELDLFRVAGLYIVERLKGEVVAAVAARFQRQAIDRARRRAIHKAAAAAAAASNGVTAEREREVPQQEAGGAAGEAPAAGAEGARQGSLRQRVHWDSSLGEEQQASPVQPRGGAAAAAAAAGPRPFVPLSDAEVLAGVDRRRLWHNAQAFARGILADIRHHLRDAELLRLGPKQAWRQRSHMLLVHGSLHSGGVAAEQQAGVLAPAVLPWLAAHLQCDAGALPGSPRAAAPAQRLVAGPDGALLLACPEERGTPLTPSSSAGSTPDFGSPFAGAAGWPGSQQPQQQEGVELQAGSTEQGGDQRLQQEQQEHLEPAGRPLRRVKSRRQVAASDSCR</sequence>
<accession>E1ZFW7</accession>